<dbReference type="Gene3D" id="3.90.1150.10">
    <property type="entry name" value="Aspartate Aminotransferase, domain 1"/>
    <property type="match status" value="1"/>
</dbReference>
<evidence type="ECO:0000256" key="1">
    <source>
        <dbReference type="ARBA" id="ARBA00001933"/>
    </source>
</evidence>
<proteinExistence type="inferred from homology"/>
<dbReference type="InterPro" id="IPR004838">
    <property type="entry name" value="NHTrfase_class1_PyrdxlP-BS"/>
</dbReference>
<dbReference type="PROSITE" id="PS00105">
    <property type="entry name" value="AA_TRANSFER_CLASS_1"/>
    <property type="match status" value="1"/>
</dbReference>
<dbReference type="Pfam" id="PF00155">
    <property type="entry name" value="Aminotran_1_2"/>
    <property type="match status" value="1"/>
</dbReference>
<keyword evidence="2 4" id="KW-0032">Aminotransferase</keyword>
<protein>
    <recommendedName>
        <fullName evidence="4">Aminotransferase</fullName>
        <ecNumber evidence="4">2.6.1.-</ecNumber>
    </recommendedName>
</protein>
<gene>
    <name evidence="6" type="primary">alaC</name>
    <name evidence="6" type="ORF">BWX89_01163</name>
</gene>
<evidence type="ECO:0000256" key="3">
    <source>
        <dbReference type="ARBA" id="ARBA00022679"/>
    </source>
</evidence>
<dbReference type="Gene3D" id="3.40.640.10">
    <property type="entry name" value="Type I PLP-dependent aspartate aminotransferase-like (Major domain)"/>
    <property type="match status" value="1"/>
</dbReference>
<dbReference type="EMBL" id="MWDQ01000108">
    <property type="protein sequence ID" value="OQB72880.1"/>
    <property type="molecule type" value="Genomic_DNA"/>
</dbReference>
<dbReference type="Proteomes" id="UP000485562">
    <property type="component" value="Unassembled WGS sequence"/>
</dbReference>
<dbReference type="EC" id="2.6.1.-" evidence="4"/>
<name>A0A1V6C7R8_UNCT6</name>
<comment type="similarity">
    <text evidence="4">Belongs to the class-I pyridoxal-phosphate-dependent aminotransferase family.</text>
</comment>
<dbReference type="InterPro" id="IPR015421">
    <property type="entry name" value="PyrdxlP-dep_Trfase_major"/>
</dbReference>
<dbReference type="PANTHER" id="PTHR42832:SF1">
    <property type="entry name" value="GLUTAMATE-PYRUVATE AMINOTRANSFERASE ALAC"/>
    <property type="match status" value="1"/>
</dbReference>
<evidence type="ECO:0000256" key="4">
    <source>
        <dbReference type="RuleBase" id="RU000481"/>
    </source>
</evidence>
<reference evidence="6" key="1">
    <citation type="submission" date="2017-02" db="EMBL/GenBank/DDBJ databases">
        <title>Delving into the versatile metabolic prowess of the omnipresent phylum Bacteroidetes.</title>
        <authorList>
            <person name="Nobu M.K."/>
            <person name="Mei R."/>
            <person name="Narihiro T."/>
            <person name="Kuroda K."/>
            <person name="Liu W.-T."/>
        </authorList>
    </citation>
    <scope>NUCLEOTIDE SEQUENCE</scope>
    <source>
        <strain evidence="6">ADurb.Bin131</strain>
    </source>
</reference>
<dbReference type="InterPro" id="IPR050881">
    <property type="entry name" value="LL-DAP_aminotransferase"/>
</dbReference>
<feature type="domain" description="Aminotransferase class I/classII large" evidence="5">
    <location>
        <begin position="33"/>
        <end position="386"/>
    </location>
</feature>
<comment type="cofactor">
    <cofactor evidence="1 4">
        <name>pyridoxal 5'-phosphate</name>
        <dbReference type="ChEBI" id="CHEBI:597326"/>
    </cofactor>
</comment>
<dbReference type="InterPro" id="IPR015422">
    <property type="entry name" value="PyrdxlP-dep_Trfase_small"/>
</dbReference>
<dbReference type="GO" id="GO:0008483">
    <property type="term" value="F:transaminase activity"/>
    <property type="evidence" value="ECO:0007669"/>
    <property type="project" value="UniProtKB-KW"/>
</dbReference>
<dbReference type="InterPro" id="IPR004839">
    <property type="entry name" value="Aminotransferase_I/II_large"/>
</dbReference>
<evidence type="ECO:0000313" key="6">
    <source>
        <dbReference type="EMBL" id="OQB72880.1"/>
    </source>
</evidence>
<keyword evidence="3 4" id="KW-0808">Transferase</keyword>
<organism evidence="6">
    <name type="scientific">candidate division TA06 bacterium ADurb.Bin131</name>
    <dbReference type="NCBI Taxonomy" id="1852827"/>
    <lineage>
        <taxon>Bacteria</taxon>
        <taxon>Bacteria division TA06</taxon>
    </lineage>
</organism>
<comment type="caution">
    <text evidence="6">The sequence shown here is derived from an EMBL/GenBank/DDBJ whole genome shotgun (WGS) entry which is preliminary data.</text>
</comment>
<evidence type="ECO:0000256" key="2">
    <source>
        <dbReference type="ARBA" id="ARBA00022576"/>
    </source>
</evidence>
<dbReference type="PANTHER" id="PTHR42832">
    <property type="entry name" value="AMINO ACID AMINOTRANSFERASE"/>
    <property type="match status" value="1"/>
</dbReference>
<dbReference type="GO" id="GO:0030170">
    <property type="term" value="F:pyridoxal phosphate binding"/>
    <property type="evidence" value="ECO:0007669"/>
    <property type="project" value="InterPro"/>
</dbReference>
<dbReference type="SUPFAM" id="SSF53383">
    <property type="entry name" value="PLP-dependent transferases"/>
    <property type="match status" value="1"/>
</dbReference>
<accession>A0A1V6C7R8</accession>
<dbReference type="CDD" id="cd00609">
    <property type="entry name" value="AAT_like"/>
    <property type="match status" value="1"/>
</dbReference>
<dbReference type="AlphaFoldDB" id="A0A1V6C7R8"/>
<sequence>MKPIESEKVRNLPAYLFQITNERRAKARQEGRDVIDLAMGNPDLPPPEPVIEKMREVLSNPKVHRYSASKGIPHLRREISLWYERRFNVKIDPEEEAIVTIGSKEGISHLALAIFDKGDVVLTPNPTYPSHFYSVIMSGASVYDVPLTPENNFVPDLNQPIYDRYPGPKAMIVSYPNNPTTQVVEIDFFKDLVKFAKKNNIIIIHDIAYSEICFDGYKAPSFLQVDGAKDVGVEFYSLSKTYNMAGWRVGFMVGNKDIVKALAKLKSYYDYGIFTPIQVAAICALRLDQKYIDETVNQYRKRRDTLVDGFNRIGWKVNKPKATMYVWAEIPEKFKHMGSLNFALYLLDECNLVVSPGVGFGKYGEGFVRIALVENEQRIKQAVRSLKKLFEK</sequence>
<dbReference type="InterPro" id="IPR015424">
    <property type="entry name" value="PyrdxlP-dep_Trfase"/>
</dbReference>
<evidence type="ECO:0000259" key="5">
    <source>
        <dbReference type="Pfam" id="PF00155"/>
    </source>
</evidence>